<gene>
    <name evidence="1" type="ORF">ZHAS_00000981</name>
</gene>
<evidence type="ECO:0000313" key="1">
    <source>
        <dbReference type="EMBL" id="KFB35099.1"/>
    </source>
</evidence>
<keyword evidence="3" id="KW-1185">Reference proteome</keyword>
<dbReference type="AlphaFoldDB" id="A0A084VAV5"/>
<sequence length="56" mass="6132">MSRYRRHHLSQCDLLQAPSRGIAIIAPMLGSRSGGGTQGDRAVPVMIVLLFGYDFD</sequence>
<dbReference type="Proteomes" id="UP000030765">
    <property type="component" value="Unassembled WGS sequence"/>
</dbReference>
<dbReference type="EMBL" id="ATLV01004496">
    <property type="status" value="NOT_ANNOTATED_CDS"/>
    <property type="molecule type" value="Genomic_DNA"/>
</dbReference>
<reference evidence="1 3" key="1">
    <citation type="journal article" date="2014" name="BMC Genomics">
        <title>Genome sequence of Anopheles sinensis provides insight into genetics basis of mosquito competence for malaria parasites.</title>
        <authorList>
            <person name="Zhou D."/>
            <person name="Zhang D."/>
            <person name="Ding G."/>
            <person name="Shi L."/>
            <person name="Hou Q."/>
            <person name="Ye Y."/>
            <person name="Xu Y."/>
            <person name="Zhou H."/>
            <person name="Xiong C."/>
            <person name="Li S."/>
            <person name="Yu J."/>
            <person name="Hong S."/>
            <person name="Yu X."/>
            <person name="Zou P."/>
            <person name="Chen C."/>
            <person name="Chang X."/>
            <person name="Wang W."/>
            <person name="Lv Y."/>
            <person name="Sun Y."/>
            <person name="Ma L."/>
            <person name="Shen B."/>
            <person name="Zhu C."/>
        </authorList>
    </citation>
    <scope>NUCLEOTIDE SEQUENCE [LARGE SCALE GENOMIC DNA]</scope>
</reference>
<proteinExistence type="predicted"/>
<evidence type="ECO:0000313" key="3">
    <source>
        <dbReference type="Proteomes" id="UP000030765"/>
    </source>
</evidence>
<accession>A0A084VAV5</accession>
<name>A0A084VAV5_ANOSI</name>
<dbReference type="EMBL" id="KE524215">
    <property type="protein sequence ID" value="KFB35099.1"/>
    <property type="molecule type" value="Genomic_DNA"/>
</dbReference>
<reference evidence="2" key="2">
    <citation type="submission" date="2020-05" db="UniProtKB">
        <authorList>
            <consortium name="EnsemblMetazoa"/>
        </authorList>
    </citation>
    <scope>IDENTIFICATION</scope>
</reference>
<organism evidence="1">
    <name type="scientific">Anopheles sinensis</name>
    <name type="common">Mosquito</name>
    <dbReference type="NCBI Taxonomy" id="74873"/>
    <lineage>
        <taxon>Eukaryota</taxon>
        <taxon>Metazoa</taxon>
        <taxon>Ecdysozoa</taxon>
        <taxon>Arthropoda</taxon>
        <taxon>Hexapoda</taxon>
        <taxon>Insecta</taxon>
        <taxon>Pterygota</taxon>
        <taxon>Neoptera</taxon>
        <taxon>Endopterygota</taxon>
        <taxon>Diptera</taxon>
        <taxon>Nematocera</taxon>
        <taxon>Culicoidea</taxon>
        <taxon>Culicidae</taxon>
        <taxon>Anophelinae</taxon>
        <taxon>Anopheles</taxon>
    </lineage>
</organism>
<dbReference type="EnsemblMetazoa" id="ASIC000981-RA">
    <property type="protein sequence ID" value="ASIC000981-PA"/>
    <property type="gene ID" value="ASIC000981"/>
</dbReference>
<evidence type="ECO:0000313" key="2">
    <source>
        <dbReference type="EnsemblMetazoa" id="ASIC000981-PA"/>
    </source>
</evidence>
<dbReference type="VEuPathDB" id="VectorBase:ASIC000981"/>
<protein>
    <submittedName>
        <fullName evidence="1 2">Alpha-L-rhamnosidase</fullName>
    </submittedName>
</protein>